<dbReference type="OrthoDB" id="9795264at2"/>
<sequence>MSSVLEMNFITELGGRFKVSLPDPRTDITAAEVETAMNTIIDKNIFSTITGNAAAIHSANVVTKGIEEIITA</sequence>
<dbReference type="RefSeq" id="WP_052835254.1">
    <property type="nucleotide sequence ID" value="NZ_CDRZ01000046.1"/>
</dbReference>
<dbReference type="Proteomes" id="UP000046155">
    <property type="component" value="Unassembled WGS sequence"/>
</dbReference>
<proteinExistence type="predicted"/>
<name>A0A0B7MIF7_9FIRM</name>
<evidence type="ECO:0000313" key="1">
    <source>
        <dbReference type="EMBL" id="CEO88018.1"/>
    </source>
</evidence>
<dbReference type="Pfam" id="PF11148">
    <property type="entry name" value="DUF2922"/>
    <property type="match status" value="1"/>
</dbReference>
<evidence type="ECO:0000313" key="2">
    <source>
        <dbReference type="Proteomes" id="UP000046155"/>
    </source>
</evidence>
<evidence type="ECO:0008006" key="3">
    <source>
        <dbReference type="Google" id="ProtNLM"/>
    </source>
</evidence>
<organism evidence="1 2">
    <name type="scientific">Syntrophaceticus schinkii</name>
    <dbReference type="NCBI Taxonomy" id="499207"/>
    <lineage>
        <taxon>Bacteria</taxon>
        <taxon>Bacillati</taxon>
        <taxon>Bacillota</taxon>
        <taxon>Clostridia</taxon>
        <taxon>Thermoanaerobacterales</taxon>
        <taxon>Thermoanaerobacterales Family III. Incertae Sedis</taxon>
        <taxon>Syntrophaceticus</taxon>
    </lineage>
</organism>
<keyword evidence="2" id="KW-1185">Reference proteome</keyword>
<accession>A0A0B7MIF7</accession>
<protein>
    <recommendedName>
        <fullName evidence="3">DUF2922 domain-containing protein</fullName>
    </recommendedName>
</protein>
<dbReference type="EMBL" id="CDRZ01000046">
    <property type="protein sequence ID" value="CEO88018.1"/>
    <property type="molecule type" value="Genomic_DNA"/>
</dbReference>
<reference evidence="2" key="1">
    <citation type="submission" date="2015-01" db="EMBL/GenBank/DDBJ databases">
        <authorList>
            <person name="Manzoor Shahid"/>
            <person name="Zubair Saima"/>
        </authorList>
    </citation>
    <scope>NUCLEOTIDE SEQUENCE [LARGE SCALE GENOMIC DNA]</scope>
    <source>
        <strain evidence="2">Sp3</strain>
    </source>
</reference>
<dbReference type="AlphaFoldDB" id="A0A0B7MIF7"/>
<gene>
    <name evidence="1" type="ORF">SSCH_140018</name>
</gene>
<dbReference type="InterPro" id="IPR021321">
    <property type="entry name" value="DUF2922"/>
</dbReference>